<evidence type="ECO:0000256" key="1">
    <source>
        <dbReference type="ARBA" id="ARBA00009156"/>
    </source>
</evidence>
<dbReference type="InterPro" id="IPR050406">
    <property type="entry name" value="FGGY_Carb_Kinase"/>
</dbReference>
<accession>A0ABQ2FC74</accession>
<dbReference type="InterPro" id="IPR018485">
    <property type="entry name" value="FGGY_C"/>
</dbReference>
<gene>
    <name evidence="8 10 13" type="primary">xylB</name>
    <name evidence="13" type="ORF">GCM10011509_30800</name>
</gene>
<feature type="binding site" evidence="8">
    <location>
        <begin position="72"/>
        <end position="73"/>
    </location>
    <ligand>
        <name>substrate</name>
    </ligand>
</feature>
<dbReference type="PIRSF" id="PIRSF000538">
    <property type="entry name" value="GlpK"/>
    <property type="match status" value="1"/>
</dbReference>
<feature type="active site" description="Proton acceptor" evidence="8">
    <location>
        <position position="229"/>
    </location>
</feature>
<keyword evidence="2 8" id="KW-0859">Xylose metabolism</keyword>
<evidence type="ECO:0000256" key="5">
    <source>
        <dbReference type="ARBA" id="ARBA00022777"/>
    </source>
</evidence>
<protein>
    <recommendedName>
        <fullName evidence="8 10">Xylulose kinase</fullName>
        <shortName evidence="8 10">Xylulokinase</shortName>
        <ecNumber evidence="8 10">2.7.1.17</ecNumber>
    </recommendedName>
</protein>
<dbReference type="CDD" id="cd07809">
    <property type="entry name" value="ASKHA_NBD_FGGY_BaXK-like"/>
    <property type="match status" value="1"/>
</dbReference>
<comment type="catalytic activity">
    <reaction evidence="8 10">
        <text>D-xylulose + ATP = D-xylulose 5-phosphate + ADP + H(+)</text>
        <dbReference type="Rhea" id="RHEA:10964"/>
        <dbReference type="ChEBI" id="CHEBI:15378"/>
        <dbReference type="ChEBI" id="CHEBI:17140"/>
        <dbReference type="ChEBI" id="CHEBI:30616"/>
        <dbReference type="ChEBI" id="CHEBI:57737"/>
        <dbReference type="ChEBI" id="CHEBI:456216"/>
        <dbReference type="EC" id="2.7.1.17"/>
    </reaction>
</comment>
<dbReference type="InterPro" id="IPR018483">
    <property type="entry name" value="Carb_kinase_FGGY_CS"/>
</dbReference>
<comment type="similarity">
    <text evidence="1 8 9">Belongs to the FGGY kinase family.</text>
</comment>
<dbReference type="PANTHER" id="PTHR43095">
    <property type="entry name" value="SUGAR KINASE"/>
    <property type="match status" value="1"/>
</dbReference>
<name>A0ABQ2FC74_9MICO</name>
<keyword evidence="3 8" id="KW-0808">Transferase</keyword>
<dbReference type="Proteomes" id="UP000662111">
    <property type="component" value="Unassembled WGS sequence"/>
</dbReference>
<evidence type="ECO:0000256" key="7">
    <source>
        <dbReference type="ARBA" id="ARBA00023277"/>
    </source>
</evidence>
<dbReference type="PANTHER" id="PTHR43095:SF5">
    <property type="entry name" value="XYLULOSE KINASE"/>
    <property type="match status" value="1"/>
</dbReference>
<evidence type="ECO:0000313" key="13">
    <source>
        <dbReference type="EMBL" id="GGK80160.1"/>
    </source>
</evidence>
<reference evidence="14" key="1">
    <citation type="journal article" date="2019" name="Int. J. Syst. Evol. Microbiol.">
        <title>The Global Catalogue of Microorganisms (GCM) 10K type strain sequencing project: providing services to taxonomists for standard genome sequencing and annotation.</title>
        <authorList>
            <consortium name="The Broad Institute Genomics Platform"/>
            <consortium name="The Broad Institute Genome Sequencing Center for Infectious Disease"/>
            <person name="Wu L."/>
            <person name="Ma J."/>
        </authorList>
    </citation>
    <scope>NUCLEOTIDE SEQUENCE [LARGE SCALE GENOMIC DNA]</scope>
    <source>
        <strain evidence="14">CGMCC 1.5362</strain>
    </source>
</reference>
<dbReference type="EC" id="2.7.1.17" evidence="8 10"/>
<dbReference type="InterPro" id="IPR018484">
    <property type="entry name" value="FGGY_N"/>
</dbReference>
<evidence type="ECO:0000256" key="2">
    <source>
        <dbReference type="ARBA" id="ARBA00022629"/>
    </source>
</evidence>
<dbReference type="NCBIfam" id="TIGR01312">
    <property type="entry name" value="XylB"/>
    <property type="match status" value="1"/>
</dbReference>
<evidence type="ECO:0000256" key="3">
    <source>
        <dbReference type="ARBA" id="ARBA00022679"/>
    </source>
</evidence>
<dbReference type="InterPro" id="IPR043129">
    <property type="entry name" value="ATPase_NBD"/>
</dbReference>
<feature type="domain" description="Carbohydrate kinase FGGY C-terminal" evidence="12">
    <location>
        <begin position="245"/>
        <end position="426"/>
    </location>
</feature>
<dbReference type="InterPro" id="IPR000577">
    <property type="entry name" value="Carb_kinase_FGGY"/>
</dbReference>
<evidence type="ECO:0000313" key="14">
    <source>
        <dbReference type="Proteomes" id="UP000662111"/>
    </source>
</evidence>
<dbReference type="Pfam" id="PF00370">
    <property type="entry name" value="FGGY_N"/>
    <property type="match status" value="1"/>
</dbReference>
<feature type="domain" description="Carbohydrate kinase FGGY N-terminal" evidence="11">
    <location>
        <begin position="5"/>
        <end position="236"/>
    </location>
</feature>
<evidence type="ECO:0000259" key="11">
    <source>
        <dbReference type="Pfam" id="PF00370"/>
    </source>
</evidence>
<dbReference type="EMBL" id="BMLB01000007">
    <property type="protein sequence ID" value="GGK80160.1"/>
    <property type="molecule type" value="Genomic_DNA"/>
</dbReference>
<feature type="site" description="Important for activity" evidence="8">
    <location>
        <position position="9"/>
    </location>
</feature>
<evidence type="ECO:0000256" key="4">
    <source>
        <dbReference type="ARBA" id="ARBA00022741"/>
    </source>
</evidence>
<dbReference type="InterPro" id="IPR006000">
    <property type="entry name" value="Xylulokinase"/>
</dbReference>
<evidence type="ECO:0000259" key="12">
    <source>
        <dbReference type="Pfam" id="PF02782"/>
    </source>
</evidence>
<keyword evidence="14" id="KW-1185">Reference proteome</keyword>
<sequence length="478" mass="48846">MAPLVAGIDSSTQSCKVVVRDADSGELVRSGRASHPDGTEVHPDAWWEALVEAVGMAGGLDDVAAVSVGGQQHGMVTLDEDGQVVRPALLWNDTRSAPQAQRLVEERGGRWWAGATGSVPVASYTVTKLAWLGEHEPEHAARTAAVALPHDWLTWRLRGTGRLEDLVTDRSDASGTGYWSPASGRYLHELVRDTLGHDAALPRVLGPAEQAGTGSGPADGIPLGPGAGDNAAAALGLGAEPGDVVLSVGTSGVVSVVTDDPTADVTGMVSGFADASGRFLPLAATLNGARVLDAAARLLGVDLPTLDRLAAQAPTGADGLVLVPYLEGERTPNLPTATGSLHGLTLGTSTPEHLARAAVESVACLLADAVDAVVAQGVEVRRFLLVGGAARSLSLRQALADVLGAPVLVPPPEEYVAGGAARQAAWVLRGEAAGPPDWPLPGLVTVEPADGDGGARARERYAEARGHVLDRVVAGPSG</sequence>
<keyword evidence="6 8" id="KW-0067">ATP-binding</keyword>
<organism evidence="13 14">
    <name type="scientific">Ornithinimicrobium pekingense</name>
    <dbReference type="NCBI Taxonomy" id="384677"/>
    <lineage>
        <taxon>Bacteria</taxon>
        <taxon>Bacillati</taxon>
        <taxon>Actinomycetota</taxon>
        <taxon>Actinomycetes</taxon>
        <taxon>Micrococcales</taxon>
        <taxon>Ornithinimicrobiaceae</taxon>
        <taxon>Ornithinimicrobium</taxon>
    </lineage>
</organism>
<dbReference type="PROSITE" id="PS00445">
    <property type="entry name" value="FGGY_KINASES_2"/>
    <property type="match status" value="1"/>
</dbReference>
<keyword evidence="4 8" id="KW-0547">Nucleotide-binding</keyword>
<evidence type="ECO:0000256" key="6">
    <source>
        <dbReference type="ARBA" id="ARBA00022840"/>
    </source>
</evidence>
<dbReference type="PROSITE" id="PS00933">
    <property type="entry name" value="FGGY_KINASES_1"/>
    <property type="match status" value="1"/>
</dbReference>
<dbReference type="SUPFAM" id="SSF53067">
    <property type="entry name" value="Actin-like ATPase domain"/>
    <property type="match status" value="2"/>
</dbReference>
<proteinExistence type="inferred from homology"/>
<dbReference type="Pfam" id="PF02782">
    <property type="entry name" value="FGGY_C"/>
    <property type="match status" value="1"/>
</dbReference>
<dbReference type="Gene3D" id="3.30.420.40">
    <property type="match status" value="2"/>
</dbReference>
<comment type="caution">
    <text evidence="13">The sequence shown here is derived from an EMBL/GenBank/DDBJ whole genome shotgun (WGS) entry which is preliminary data.</text>
</comment>
<keyword evidence="5 8" id="KW-0418">Kinase</keyword>
<evidence type="ECO:0000256" key="9">
    <source>
        <dbReference type="RuleBase" id="RU003733"/>
    </source>
</evidence>
<comment type="function">
    <text evidence="8">Catalyzes the phosphorylation of D-xylulose to D-xylulose 5-phosphate.</text>
</comment>
<keyword evidence="7 8" id="KW-0119">Carbohydrate metabolism</keyword>
<dbReference type="RefSeq" id="WP_022922336.1">
    <property type="nucleotide sequence ID" value="NZ_BMLB01000007.1"/>
</dbReference>
<dbReference type="HAMAP" id="MF_02220">
    <property type="entry name" value="XylB"/>
    <property type="match status" value="1"/>
</dbReference>
<evidence type="ECO:0000256" key="10">
    <source>
        <dbReference type="RuleBase" id="RU364073"/>
    </source>
</evidence>
<evidence type="ECO:0000256" key="8">
    <source>
        <dbReference type="HAMAP-Rule" id="MF_02220"/>
    </source>
</evidence>